<comment type="caution">
    <text evidence="2">The sequence shown here is derived from an EMBL/GenBank/DDBJ whole genome shotgun (WGS) entry which is preliminary data.</text>
</comment>
<evidence type="ECO:0000256" key="1">
    <source>
        <dbReference type="SAM" id="MobiDB-lite"/>
    </source>
</evidence>
<feature type="region of interest" description="Disordered" evidence="1">
    <location>
        <begin position="195"/>
        <end position="218"/>
    </location>
</feature>
<reference evidence="2 3" key="1">
    <citation type="submission" date="2020-03" db="EMBL/GenBank/DDBJ databases">
        <title>Sequencing the genomes of 1000 actinobacteria strains.</title>
        <authorList>
            <person name="Klenk H.-P."/>
        </authorList>
    </citation>
    <scope>NUCLEOTIDE SEQUENCE [LARGE SCALE GENOMIC DNA]</scope>
    <source>
        <strain evidence="2 3">DSM 45490</strain>
    </source>
</reference>
<organism evidence="2 3">
    <name type="scientific">Kribbella shirazensis</name>
    <dbReference type="NCBI Taxonomy" id="1105143"/>
    <lineage>
        <taxon>Bacteria</taxon>
        <taxon>Bacillati</taxon>
        <taxon>Actinomycetota</taxon>
        <taxon>Actinomycetes</taxon>
        <taxon>Propionibacteriales</taxon>
        <taxon>Kribbellaceae</taxon>
        <taxon>Kribbella</taxon>
    </lineage>
</organism>
<feature type="compositionally biased region" description="Basic and acidic residues" evidence="1">
    <location>
        <begin position="15"/>
        <end position="26"/>
    </location>
</feature>
<accession>A0A7X6A5M2</accession>
<dbReference type="AlphaFoldDB" id="A0A7X6A5M2"/>
<dbReference type="Proteomes" id="UP000555407">
    <property type="component" value="Unassembled WGS sequence"/>
</dbReference>
<feature type="compositionally biased region" description="Basic residues" evidence="1">
    <location>
        <begin position="200"/>
        <end position="212"/>
    </location>
</feature>
<gene>
    <name evidence="2" type="ORF">BJY22_007146</name>
</gene>
<evidence type="ECO:0000313" key="2">
    <source>
        <dbReference type="EMBL" id="NIK61429.1"/>
    </source>
</evidence>
<feature type="region of interest" description="Disordered" evidence="1">
    <location>
        <begin position="1"/>
        <end position="55"/>
    </location>
</feature>
<evidence type="ECO:0000313" key="3">
    <source>
        <dbReference type="Proteomes" id="UP000555407"/>
    </source>
</evidence>
<sequence length="218" mass="24001">MADCETMAGPYRELGAADRSSRRDSRFSPTPENPGNAHYETRSAPVRPHHPRRPFPARFRRNLRRRTAAAAVLRTAAAWFTERCSPSSGSVASGTPTGQRCFSERVRCDFLLVDRAGGRSHRRRLEIPCRESGDPTATPLLARIPVNECWCGTNLPRPLADGSQSERPREPAVILRMEIDIAVFAHQHNAGCAGGARSHNVLHRPGPHKTRATRSGAA</sequence>
<keyword evidence="3" id="KW-1185">Reference proteome</keyword>
<name>A0A7X6A5M2_9ACTN</name>
<dbReference type="EMBL" id="JAASRO010000001">
    <property type="protein sequence ID" value="NIK61429.1"/>
    <property type="molecule type" value="Genomic_DNA"/>
</dbReference>
<proteinExistence type="predicted"/>
<protein>
    <submittedName>
        <fullName evidence="2">Uncharacterized protein</fullName>
    </submittedName>
</protein>